<evidence type="ECO:0000256" key="3">
    <source>
        <dbReference type="RuleBase" id="RU000363"/>
    </source>
</evidence>
<dbReference type="Proteomes" id="UP000019141">
    <property type="component" value="Unassembled WGS sequence"/>
</dbReference>
<keyword evidence="2" id="KW-0560">Oxidoreductase</keyword>
<evidence type="ECO:0000313" key="4">
    <source>
        <dbReference type="EMBL" id="ETW96214.1"/>
    </source>
</evidence>
<evidence type="ECO:0000256" key="2">
    <source>
        <dbReference type="ARBA" id="ARBA00023002"/>
    </source>
</evidence>
<keyword evidence="5" id="KW-1185">Reference proteome</keyword>
<organism evidence="4 5">
    <name type="scientific">Entotheonella factor</name>
    <dbReference type="NCBI Taxonomy" id="1429438"/>
    <lineage>
        <taxon>Bacteria</taxon>
        <taxon>Pseudomonadati</taxon>
        <taxon>Nitrospinota/Tectimicrobiota group</taxon>
        <taxon>Candidatus Tectimicrobiota</taxon>
        <taxon>Candidatus Entotheonellia</taxon>
        <taxon>Candidatus Entotheonellales</taxon>
        <taxon>Candidatus Entotheonellaceae</taxon>
        <taxon>Candidatus Entotheonella</taxon>
    </lineage>
</organism>
<comment type="caution">
    <text evidence="4">The sequence shown here is derived from an EMBL/GenBank/DDBJ whole genome shotgun (WGS) entry which is preliminary data.</text>
</comment>
<dbReference type="InterPro" id="IPR002347">
    <property type="entry name" value="SDR_fam"/>
</dbReference>
<name>W4LE54_ENTF1</name>
<dbReference type="PRINTS" id="PR00081">
    <property type="entry name" value="GDHRDH"/>
</dbReference>
<accession>W4LE54</accession>
<comment type="similarity">
    <text evidence="1 3">Belongs to the short-chain dehydrogenases/reductases (SDR) family.</text>
</comment>
<dbReference type="GO" id="GO:0016616">
    <property type="term" value="F:oxidoreductase activity, acting on the CH-OH group of donors, NAD or NADP as acceptor"/>
    <property type="evidence" value="ECO:0007669"/>
    <property type="project" value="TreeGrafter"/>
</dbReference>
<protein>
    <recommendedName>
        <fullName evidence="6">Short-chain dehydrogenase</fullName>
    </recommendedName>
</protein>
<dbReference type="CDD" id="cd05233">
    <property type="entry name" value="SDR_c"/>
    <property type="match status" value="1"/>
</dbReference>
<reference evidence="4 5" key="1">
    <citation type="journal article" date="2014" name="Nature">
        <title>An environmental bacterial taxon with a large and distinct metabolic repertoire.</title>
        <authorList>
            <person name="Wilson M.C."/>
            <person name="Mori T."/>
            <person name="Ruckert C."/>
            <person name="Uria A.R."/>
            <person name="Helf M.J."/>
            <person name="Takada K."/>
            <person name="Gernert C."/>
            <person name="Steffens U.A."/>
            <person name="Heycke N."/>
            <person name="Schmitt S."/>
            <person name="Rinke C."/>
            <person name="Helfrich E.J."/>
            <person name="Brachmann A.O."/>
            <person name="Gurgui C."/>
            <person name="Wakimoto T."/>
            <person name="Kracht M."/>
            <person name="Crusemann M."/>
            <person name="Hentschel U."/>
            <person name="Abe I."/>
            <person name="Matsunaga S."/>
            <person name="Kalinowski J."/>
            <person name="Takeyama H."/>
            <person name="Piel J."/>
        </authorList>
    </citation>
    <scope>NUCLEOTIDE SEQUENCE [LARGE SCALE GENOMIC DNA]</scope>
    <source>
        <strain evidence="5">TSY1</strain>
    </source>
</reference>
<dbReference type="InterPro" id="IPR036291">
    <property type="entry name" value="NAD(P)-bd_dom_sf"/>
</dbReference>
<dbReference type="PANTHER" id="PTHR42760:SF37">
    <property type="entry name" value="CLAVALDEHYDE DEHYDROGENASE"/>
    <property type="match status" value="1"/>
</dbReference>
<dbReference type="EMBL" id="AZHW01000820">
    <property type="protein sequence ID" value="ETW96214.1"/>
    <property type="molecule type" value="Genomic_DNA"/>
</dbReference>
<dbReference type="AlphaFoldDB" id="W4LE54"/>
<dbReference type="FunFam" id="3.40.50.720:FF:000084">
    <property type="entry name" value="Short-chain dehydrogenase reductase"/>
    <property type="match status" value="1"/>
</dbReference>
<gene>
    <name evidence="4" type="ORF">ETSY1_27490</name>
</gene>
<dbReference type="SUPFAM" id="SSF51735">
    <property type="entry name" value="NAD(P)-binding Rossmann-fold domains"/>
    <property type="match status" value="1"/>
</dbReference>
<dbReference type="PRINTS" id="PR00080">
    <property type="entry name" value="SDRFAMILY"/>
</dbReference>
<evidence type="ECO:0000256" key="1">
    <source>
        <dbReference type="ARBA" id="ARBA00006484"/>
    </source>
</evidence>
<dbReference type="PANTHER" id="PTHR42760">
    <property type="entry name" value="SHORT-CHAIN DEHYDROGENASES/REDUCTASES FAMILY MEMBER"/>
    <property type="match status" value="1"/>
</dbReference>
<evidence type="ECO:0000313" key="5">
    <source>
        <dbReference type="Proteomes" id="UP000019141"/>
    </source>
</evidence>
<proteinExistence type="inferred from homology"/>
<dbReference type="Pfam" id="PF00106">
    <property type="entry name" value="adh_short"/>
    <property type="match status" value="1"/>
</dbReference>
<evidence type="ECO:0008006" key="6">
    <source>
        <dbReference type="Google" id="ProtNLM"/>
    </source>
</evidence>
<sequence length="246" mass="25584">MQRLEGKVALITGASRGIGRAIAVAFGQAGASVAVTARSTQALETLATEVGQGRGEALAMTADLNVAADIQRIADTALNRFGRIDILVNNAGIVHPRVDLVDFDPALWRQVIDVNLVAAAMLTKAILPSMIANQSGKIINLSSIGGRRGDKGRSAYRVTKAGLISLTESVAAEVKPHGIDAVCICPGGVDTEGYREAFGSRGRTENPKLMRPQEIASLAVFLASDESSAVTGTAIDAFGSANPLFT</sequence>
<dbReference type="Gene3D" id="3.40.50.720">
    <property type="entry name" value="NAD(P)-binding Rossmann-like Domain"/>
    <property type="match status" value="1"/>
</dbReference>
<dbReference type="HOGENOM" id="CLU_010194_1_3_7"/>